<dbReference type="GO" id="GO:0006289">
    <property type="term" value="P:nucleotide-excision repair"/>
    <property type="evidence" value="ECO:0000318"/>
    <property type="project" value="GO_Central"/>
</dbReference>
<dbReference type="CDD" id="cd04480">
    <property type="entry name" value="RPA1_DBD_A_like"/>
    <property type="match status" value="1"/>
</dbReference>
<dbReference type="InterPro" id="IPR012340">
    <property type="entry name" value="NA-bd_OB-fold"/>
</dbReference>
<dbReference type="EMBL" id="CM000835">
    <property type="protein sequence ID" value="KRH71656.1"/>
    <property type="molecule type" value="Genomic_DNA"/>
</dbReference>
<dbReference type="SMR" id="A0A0R0L4Y9"/>
<dbReference type="PANTHER" id="PTHR47165:SF4">
    <property type="entry name" value="OS03G0429900 PROTEIN"/>
    <property type="match status" value="1"/>
</dbReference>
<feature type="domain" description="Replication protein A 70 kDa DNA-binding subunit B/D first OB fold" evidence="1">
    <location>
        <begin position="16"/>
        <end position="107"/>
    </location>
</feature>
<dbReference type="OrthoDB" id="1422777at2759"/>
<dbReference type="GO" id="GO:0003684">
    <property type="term" value="F:damaged DNA binding"/>
    <property type="evidence" value="ECO:0000318"/>
    <property type="project" value="GO_Central"/>
</dbReference>
<evidence type="ECO:0000313" key="4">
    <source>
        <dbReference type="Proteomes" id="UP000008827"/>
    </source>
</evidence>
<reference evidence="2" key="3">
    <citation type="submission" date="2018-07" db="EMBL/GenBank/DDBJ databases">
        <title>WGS assembly of Glycine max.</title>
        <authorList>
            <person name="Schmutz J."/>
            <person name="Cannon S."/>
            <person name="Schlueter J."/>
            <person name="Ma J."/>
            <person name="Mitros T."/>
            <person name="Nelson W."/>
            <person name="Hyten D."/>
            <person name="Song Q."/>
            <person name="Thelen J."/>
            <person name="Cheng J."/>
            <person name="Xu D."/>
            <person name="Hellsten U."/>
            <person name="May G."/>
            <person name="Yu Y."/>
            <person name="Sakurai T."/>
            <person name="Umezawa T."/>
            <person name="Bhattacharyya M."/>
            <person name="Sandhu D."/>
            <person name="Valliyodan B."/>
            <person name="Lindquist E."/>
            <person name="Peto M."/>
            <person name="Grant D."/>
            <person name="Shu S."/>
            <person name="Goodstein D."/>
            <person name="Barry K."/>
            <person name="Futrell-Griggs M."/>
            <person name="Abernathy B."/>
            <person name="Du J."/>
            <person name="Tian Z."/>
            <person name="Zhu L."/>
            <person name="Gill N."/>
            <person name="Joshi T."/>
            <person name="Libault M."/>
            <person name="Sethuraman A."/>
            <person name="Zhang X."/>
            <person name="Shinozaki K."/>
            <person name="Nguyen H."/>
            <person name="Wing R."/>
            <person name="Cregan P."/>
            <person name="Specht J."/>
            <person name="Grimwood J."/>
            <person name="Rokhsar D."/>
            <person name="Stacey G."/>
            <person name="Shoemaker R."/>
            <person name="Jackson S."/>
        </authorList>
    </citation>
    <scope>NUCLEOTIDE SEQUENCE</scope>
    <source>
        <tissue evidence="2">Callus</tissue>
    </source>
</reference>
<dbReference type="GO" id="GO:0005662">
    <property type="term" value="C:DNA replication factor A complex"/>
    <property type="evidence" value="ECO:0000318"/>
    <property type="project" value="GO_Central"/>
</dbReference>
<accession>A0A0R0L4Y9</accession>
<dbReference type="GO" id="GO:0006260">
    <property type="term" value="P:DNA replication"/>
    <property type="evidence" value="ECO:0000318"/>
    <property type="project" value="GO_Central"/>
</dbReference>
<dbReference type="GO" id="GO:0051321">
    <property type="term" value="P:meiotic cell cycle"/>
    <property type="evidence" value="ECO:0000318"/>
    <property type="project" value="GO_Central"/>
</dbReference>
<dbReference type="AlphaFoldDB" id="A0A0R0L4Y9"/>
<organism evidence="2">
    <name type="scientific">Glycine max</name>
    <name type="common">Soybean</name>
    <name type="synonym">Glycine hispida</name>
    <dbReference type="NCBI Taxonomy" id="3847"/>
    <lineage>
        <taxon>Eukaryota</taxon>
        <taxon>Viridiplantae</taxon>
        <taxon>Streptophyta</taxon>
        <taxon>Embryophyta</taxon>
        <taxon>Tracheophyta</taxon>
        <taxon>Spermatophyta</taxon>
        <taxon>Magnoliopsida</taxon>
        <taxon>eudicotyledons</taxon>
        <taxon>Gunneridae</taxon>
        <taxon>Pentapetalae</taxon>
        <taxon>rosids</taxon>
        <taxon>fabids</taxon>
        <taxon>Fabales</taxon>
        <taxon>Fabaceae</taxon>
        <taxon>Papilionoideae</taxon>
        <taxon>50 kb inversion clade</taxon>
        <taxon>NPAAA clade</taxon>
        <taxon>indigoferoid/millettioid clade</taxon>
        <taxon>Phaseoleae</taxon>
        <taxon>Glycine</taxon>
        <taxon>Glycine subgen. Soja</taxon>
    </lineage>
</organism>
<dbReference type="Gramene" id="KRH71656">
    <property type="protein sequence ID" value="KRH71656"/>
    <property type="gene ID" value="GLYMA_02G161500"/>
</dbReference>
<evidence type="ECO:0000259" key="1">
    <source>
        <dbReference type="Pfam" id="PF02721"/>
    </source>
</evidence>
<dbReference type="PANTHER" id="PTHR47165">
    <property type="entry name" value="OS03G0429900 PROTEIN"/>
    <property type="match status" value="1"/>
</dbReference>
<reference evidence="2 3" key="1">
    <citation type="journal article" date="2010" name="Nature">
        <title>Genome sequence of the palaeopolyploid soybean.</title>
        <authorList>
            <person name="Schmutz J."/>
            <person name="Cannon S.B."/>
            <person name="Schlueter J."/>
            <person name="Ma J."/>
            <person name="Mitros T."/>
            <person name="Nelson W."/>
            <person name="Hyten D.L."/>
            <person name="Song Q."/>
            <person name="Thelen J.J."/>
            <person name="Cheng J."/>
            <person name="Xu D."/>
            <person name="Hellsten U."/>
            <person name="May G.D."/>
            <person name="Yu Y."/>
            <person name="Sakurai T."/>
            <person name="Umezawa T."/>
            <person name="Bhattacharyya M.K."/>
            <person name="Sandhu D."/>
            <person name="Valliyodan B."/>
            <person name="Lindquist E."/>
            <person name="Peto M."/>
            <person name="Grant D."/>
            <person name="Shu S."/>
            <person name="Goodstein D."/>
            <person name="Barry K."/>
            <person name="Futrell-Griggs M."/>
            <person name="Abernathy B."/>
            <person name="Du J."/>
            <person name="Tian Z."/>
            <person name="Zhu L."/>
            <person name="Gill N."/>
            <person name="Joshi T."/>
            <person name="Libault M."/>
            <person name="Sethuraman A."/>
            <person name="Zhang X.-C."/>
            <person name="Shinozaki K."/>
            <person name="Nguyen H.T."/>
            <person name="Wing R.A."/>
            <person name="Cregan P."/>
            <person name="Specht J."/>
            <person name="Grimwood J."/>
            <person name="Rokhsar D."/>
            <person name="Stacey G."/>
            <person name="Shoemaker R.C."/>
            <person name="Jackson S.A."/>
        </authorList>
    </citation>
    <scope>NUCLEOTIDE SEQUENCE [LARGE SCALE GENOMIC DNA]</scope>
    <source>
        <strain evidence="3">cv. Williams 82</strain>
        <tissue evidence="2">Callus</tissue>
    </source>
</reference>
<dbReference type="InParanoid" id="A0A0R0L4Y9"/>
<dbReference type="SUPFAM" id="SSF50249">
    <property type="entry name" value="Nucleic acid-binding proteins"/>
    <property type="match status" value="2"/>
</dbReference>
<reference evidence="3" key="2">
    <citation type="submission" date="2018-02" db="UniProtKB">
        <authorList>
            <consortium name="EnsemblPlants"/>
        </authorList>
    </citation>
    <scope>IDENTIFICATION</scope>
    <source>
        <strain evidence="3">Williams 82</strain>
    </source>
</reference>
<dbReference type="InterPro" id="IPR003871">
    <property type="entry name" value="RFA1B/D_OB_1st"/>
</dbReference>
<dbReference type="Pfam" id="PF02721">
    <property type="entry name" value="DUF223"/>
    <property type="match status" value="1"/>
</dbReference>
<dbReference type="GO" id="GO:0043047">
    <property type="term" value="F:single-stranded telomeric DNA binding"/>
    <property type="evidence" value="ECO:0000318"/>
    <property type="project" value="GO_Central"/>
</dbReference>
<dbReference type="Gene3D" id="2.40.50.140">
    <property type="entry name" value="Nucleic acid-binding proteins"/>
    <property type="match status" value="3"/>
</dbReference>
<proteinExistence type="predicted"/>
<dbReference type="EnsemblPlants" id="KRH71656">
    <property type="protein sequence ID" value="KRH71656"/>
    <property type="gene ID" value="GLYMA_02G161500"/>
</dbReference>
<dbReference type="Proteomes" id="UP000008827">
    <property type="component" value="Chromosome 2"/>
</dbReference>
<dbReference type="GO" id="GO:0000724">
    <property type="term" value="P:double-strand break repair via homologous recombination"/>
    <property type="evidence" value="ECO:0000318"/>
    <property type="project" value="GO_Central"/>
</dbReference>
<protein>
    <recommendedName>
        <fullName evidence="1">Replication protein A 70 kDa DNA-binding subunit B/D first OB fold domain-containing protein</fullName>
    </recommendedName>
</protein>
<dbReference type="STRING" id="3847.A0A0R0L4Y9"/>
<dbReference type="GO" id="GO:0007004">
    <property type="term" value="P:telomere maintenance via telomerase"/>
    <property type="evidence" value="ECO:0000318"/>
    <property type="project" value="GO_Central"/>
</dbReference>
<name>A0A0R0L4Y9_SOYBN</name>
<evidence type="ECO:0000313" key="2">
    <source>
        <dbReference type="EMBL" id="KRH71656.1"/>
    </source>
</evidence>
<keyword evidence="4" id="KW-1185">Reference proteome</keyword>
<evidence type="ECO:0000313" key="3">
    <source>
        <dbReference type="EnsemblPlants" id="KRH71656"/>
    </source>
</evidence>
<gene>
    <name evidence="2" type="ORF">GLYMA_02G161500</name>
</gene>
<sequence>MACVADKIKLIDGSREALKLFVRITYLWFIGIPGKTEQAEMVVVDSDGYEIHVVCKQDQLKSRKANLKENLTYVIHNFKVIKNDGKFRVCDHEYKLCFTGVTVVRQCDMEQLHFRKFRFVDFFSVIAGHFKIGLLVDEKPIVILLTHARIKEAQGSYPASISNSFKASKLMINDLVLEIQEFRERYFGNVSGSSQLSSKDAFLSKTEVKNISQINANSEVIKSNVSFFKQEFVCVTVSKITTIVMDNYSWCYLAWGQCYKKADMQTVPFTCLCGKENDQPVLRYRVEVMVNHKGEQTKFLIWDRESAQLIGQSADEVNRLKIEDRDVDLNASPQALDKLLGCFLAFKVKVQPRFGNFVVLKYSDESDLINVVLDMILDSEQSVSVTGDHDPLLRIPLTPTKRVSSDELDNE</sequence>